<name>A0AAU9UVD7_EUPED</name>
<dbReference type="InterPro" id="IPR054518">
    <property type="entry name" value="ABHD16_N"/>
</dbReference>
<accession>A0AAU9UVD7</accession>
<feature type="transmembrane region" description="Helical" evidence="1">
    <location>
        <begin position="41"/>
        <end position="64"/>
    </location>
</feature>
<dbReference type="PANTHER" id="PTHR12277">
    <property type="entry name" value="ALPHA/BETA HYDROLASE DOMAIN-CONTAINING PROTEIN"/>
    <property type="match status" value="1"/>
</dbReference>
<feature type="domain" description="Phosphatidylserine Lipase ABHD16 N-terminal" evidence="3">
    <location>
        <begin position="6"/>
        <end position="132"/>
    </location>
</feature>
<evidence type="ECO:0000256" key="1">
    <source>
        <dbReference type="SAM" id="Phobius"/>
    </source>
</evidence>
<keyword evidence="1" id="KW-1133">Transmembrane helix</keyword>
<protein>
    <submittedName>
        <fullName evidence="4">Uncharacterized protein</fullName>
    </submittedName>
</protein>
<dbReference type="GO" id="GO:0004620">
    <property type="term" value="F:phospholipase activity"/>
    <property type="evidence" value="ECO:0007669"/>
    <property type="project" value="TreeGrafter"/>
</dbReference>
<evidence type="ECO:0000259" key="2">
    <source>
        <dbReference type="Pfam" id="PF00561"/>
    </source>
</evidence>
<dbReference type="InterPro" id="IPR029058">
    <property type="entry name" value="AB_hydrolase_fold"/>
</dbReference>
<dbReference type="GO" id="GO:0052651">
    <property type="term" value="P:monoacylglycerol catabolic process"/>
    <property type="evidence" value="ECO:0007669"/>
    <property type="project" value="TreeGrafter"/>
</dbReference>
<dbReference type="GO" id="GO:0047372">
    <property type="term" value="F:monoacylglycerol lipase activity"/>
    <property type="evidence" value="ECO:0007669"/>
    <property type="project" value="TreeGrafter"/>
</dbReference>
<dbReference type="GO" id="GO:0006660">
    <property type="term" value="P:phosphatidylserine catabolic process"/>
    <property type="evidence" value="ECO:0007669"/>
    <property type="project" value="TreeGrafter"/>
</dbReference>
<keyword evidence="5" id="KW-1185">Reference proteome</keyword>
<dbReference type="PANTHER" id="PTHR12277:SF72">
    <property type="entry name" value="BAT5L PROTEIN"/>
    <property type="match status" value="1"/>
</dbReference>
<reference evidence="4" key="1">
    <citation type="submission" date="2022-03" db="EMBL/GenBank/DDBJ databases">
        <authorList>
            <person name="Tunstrom K."/>
        </authorList>
    </citation>
    <scope>NUCLEOTIDE SEQUENCE</scope>
</reference>
<dbReference type="AlphaFoldDB" id="A0AAU9UVD7"/>
<dbReference type="InterPro" id="IPR000073">
    <property type="entry name" value="AB_hydrolase_1"/>
</dbReference>
<dbReference type="Proteomes" id="UP001153954">
    <property type="component" value="Unassembled WGS sequence"/>
</dbReference>
<feature type="domain" description="AB hydrolase-1" evidence="2">
    <location>
        <begin position="267"/>
        <end position="394"/>
    </location>
</feature>
<evidence type="ECO:0000259" key="3">
    <source>
        <dbReference type="Pfam" id="PF22990"/>
    </source>
</evidence>
<keyword evidence="1" id="KW-0812">Transmembrane</keyword>
<evidence type="ECO:0000313" key="4">
    <source>
        <dbReference type="EMBL" id="CAH2103639.1"/>
    </source>
</evidence>
<organism evidence="4 5">
    <name type="scientific">Euphydryas editha</name>
    <name type="common">Edith's checkerspot</name>
    <dbReference type="NCBI Taxonomy" id="104508"/>
    <lineage>
        <taxon>Eukaryota</taxon>
        <taxon>Metazoa</taxon>
        <taxon>Ecdysozoa</taxon>
        <taxon>Arthropoda</taxon>
        <taxon>Hexapoda</taxon>
        <taxon>Insecta</taxon>
        <taxon>Pterygota</taxon>
        <taxon>Neoptera</taxon>
        <taxon>Endopterygota</taxon>
        <taxon>Lepidoptera</taxon>
        <taxon>Glossata</taxon>
        <taxon>Ditrysia</taxon>
        <taxon>Papilionoidea</taxon>
        <taxon>Nymphalidae</taxon>
        <taxon>Nymphalinae</taxon>
        <taxon>Euphydryas</taxon>
    </lineage>
</organism>
<dbReference type="Pfam" id="PF22990">
    <property type="entry name" value="ABHD16_N"/>
    <property type="match status" value="1"/>
</dbReference>
<dbReference type="Pfam" id="PF00561">
    <property type="entry name" value="Abhydrolase_1"/>
    <property type="match status" value="1"/>
</dbReference>
<sequence length="499" mass="56780">MKMLRLVIECFFSPRLFRIYGQGPDVGIYEPLGPEKFANKIISTAQTVFNVSIYTSPFICMYIYKRGFLSWDETRFLVCAFGGLGCFLAFSYLMRAIGRACNPKYVEFLNTINTPSEDHGAYLERIRKYDFEFYAWAPSFKMEQIPSSTWLENKPFSKCANPDLPYYQKVSIQILAYIAINTFALRLIYPGTLSLIQNMLWLSLAEGRAHLVEMYNGKRAKIITSDGNAIDTMFVDNRLDSSKGNVLVICSEGNSGFYEIGIMTTPIKAGYSALGWNHPGFAGSTGTPYSRQEQNAIDAVIQYAINELEFEVEEIVLFGWSIGGYVSTWAAVNYPDIKGMILDACFDDLLPLAQNQMPKSWNLLVKEVVRSYVDLNIAKMLAKYPGPVQLVRRTEDEVICIKPNQLATNRGNFLLIAILKQRHPELFEEESDKPVMEVLETCVALSDQQRIVMSCGELPQIKRKILPMISRYMRDFRSTHCTPLPEDHFASIMEVIINR</sequence>
<comment type="caution">
    <text evidence="4">The sequence shown here is derived from an EMBL/GenBank/DDBJ whole genome shotgun (WGS) entry which is preliminary data.</text>
</comment>
<proteinExistence type="predicted"/>
<gene>
    <name evidence="4" type="ORF">EEDITHA_LOCUS18121</name>
</gene>
<feature type="transmembrane region" description="Helical" evidence="1">
    <location>
        <begin position="76"/>
        <end position="94"/>
    </location>
</feature>
<keyword evidence="1" id="KW-0472">Membrane</keyword>
<evidence type="ECO:0000313" key="5">
    <source>
        <dbReference type="Proteomes" id="UP001153954"/>
    </source>
</evidence>
<dbReference type="SUPFAM" id="SSF53474">
    <property type="entry name" value="alpha/beta-Hydrolases"/>
    <property type="match status" value="1"/>
</dbReference>
<dbReference type="GO" id="GO:0012505">
    <property type="term" value="C:endomembrane system"/>
    <property type="evidence" value="ECO:0007669"/>
    <property type="project" value="TreeGrafter"/>
</dbReference>
<dbReference type="EMBL" id="CAKOGL010000026">
    <property type="protein sequence ID" value="CAH2103639.1"/>
    <property type="molecule type" value="Genomic_DNA"/>
</dbReference>
<dbReference type="Gene3D" id="3.40.50.1820">
    <property type="entry name" value="alpha/beta hydrolase"/>
    <property type="match status" value="1"/>
</dbReference>